<evidence type="ECO:0000313" key="1">
    <source>
        <dbReference type="EMBL" id="KAI7940133.1"/>
    </source>
</evidence>
<reference evidence="2" key="1">
    <citation type="journal article" date="2018" name="BMC Genomics">
        <title>Genomic insights into host adaptation between the wheat stripe rust pathogen (Puccinia striiformis f. sp. tritici) and the barley stripe rust pathogen (Puccinia striiformis f. sp. hordei).</title>
        <authorList>
            <person name="Xia C."/>
            <person name="Wang M."/>
            <person name="Yin C."/>
            <person name="Cornejo O.E."/>
            <person name="Hulbert S.H."/>
            <person name="Chen X."/>
        </authorList>
    </citation>
    <scope>NUCLEOTIDE SEQUENCE [LARGE SCALE GENOMIC DNA]</scope>
    <source>
        <strain evidence="2">93-210</strain>
    </source>
</reference>
<name>A0ACC0DXE5_9BASI</name>
<gene>
    <name evidence="1" type="ORF">MJO28_013785</name>
</gene>
<proteinExistence type="predicted"/>
<organism evidence="1 2">
    <name type="scientific">Puccinia striiformis f. sp. tritici</name>
    <dbReference type="NCBI Taxonomy" id="168172"/>
    <lineage>
        <taxon>Eukaryota</taxon>
        <taxon>Fungi</taxon>
        <taxon>Dikarya</taxon>
        <taxon>Basidiomycota</taxon>
        <taxon>Pucciniomycotina</taxon>
        <taxon>Pucciniomycetes</taxon>
        <taxon>Pucciniales</taxon>
        <taxon>Pucciniaceae</taxon>
        <taxon>Puccinia</taxon>
    </lineage>
</organism>
<comment type="caution">
    <text evidence="1">The sequence shown here is derived from an EMBL/GenBank/DDBJ whole genome shotgun (WGS) entry which is preliminary data.</text>
</comment>
<dbReference type="EMBL" id="CM045878">
    <property type="protein sequence ID" value="KAI7940133.1"/>
    <property type="molecule type" value="Genomic_DNA"/>
</dbReference>
<accession>A0ACC0DXE5</accession>
<reference evidence="1 2" key="3">
    <citation type="journal article" date="2022" name="Microbiol. Spectr.">
        <title>Folding features and dynamics of 3D genome architecture in plant fungal pathogens.</title>
        <authorList>
            <person name="Xia C."/>
        </authorList>
    </citation>
    <scope>NUCLEOTIDE SEQUENCE [LARGE SCALE GENOMIC DNA]</scope>
    <source>
        <strain evidence="1 2">93-210</strain>
    </source>
</reference>
<dbReference type="Proteomes" id="UP001060170">
    <property type="component" value="Chromosome 14"/>
</dbReference>
<sequence>MKCATSLSDVCLLATFIAVVNASEHPVQNLLGQLAFDSNRDHTHKADVDGAMLRSTQNGPTADLKASGIRVDGFLTDSHYQYQGPAKIQYISFLESRPSPTTDSQSHILTSPSFQKPEELVTENLLGRPGGKQDIAHELGSGNIAFFNLLTRDPTSSSGSGSGSGINQDQSRNVILTTQDFLSLLGDSEKLRNMPSPIADDAKSSDRPKRKVHQENQHVSKVDNPSGLEIESNPPPKRLCGDCRPSISPERGNKDDGVPPLTIANHELQNFPPLSQSPDRAKRKMHHEKQNVSKSDNPSGLEIDLNPPAKRLCGGSWPPLSPETVNEDHGDLRSVETIQTPPVCTPKNDDIHLPRLGLIDFMNSGDLPDELNESLWRITNPTRVDESFRPDIFIKKMMFRRICTILTKQNHFHCHRTNGRDLVHIAKIWEFNSKFGQIWYSYWFRLTQIDFQSFIQEIISKGSSFGYSLEEFFPVFLLYVQMIITFIPRPRIDQTQELKRPDLKEELIQASEFFRDFQISLNQINDDPAKSNLWIAKKTSINGAIQYKRRNSIGILWSLLEVWIHTHYEPLWTTICQANSAINHNAKIVFNHVFCHSLENLTTLISHSSSELTS</sequence>
<protein>
    <submittedName>
        <fullName evidence="1">Uncharacterized protein</fullName>
    </submittedName>
</protein>
<keyword evidence="2" id="KW-1185">Reference proteome</keyword>
<evidence type="ECO:0000313" key="2">
    <source>
        <dbReference type="Proteomes" id="UP001060170"/>
    </source>
</evidence>
<reference evidence="2" key="2">
    <citation type="journal article" date="2018" name="Mol. Plant Microbe Interact.">
        <title>Genome sequence resources for the wheat stripe rust pathogen (Puccinia striiformis f. sp. tritici) and the barley stripe rust pathogen (Puccinia striiformis f. sp. hordei).</title>
        <authorList>
            <person name="Xia C."/>
            <person name="Wang M."/>
            <person name="Yin C."/>
            <person name="Cornejo O.E."/>
            <person name="Hulbert S.H."/>
            <person name="Chen X."/>
        </authorList>
    </citation>
    <scope>NUCLEOTIDE SEQUENCE [LARGE SCALE GENOMIC DNA]</scope>
    <source>
        <strain evidence="2">93-210</strain>
    </source>
</reference>